<organism evidence="1 2">
    <name type="scientific">Methanohalarchaeum thermophilum</name>
    <dbReference type="NCBI Taxonomy" id="1903181"/>
    <lineage>
        <taxon>Archaea</taxon>
        <taxon>Methanobacteriati</taxon>
        <taxon>Methanobacteriota</taxon>
        <taxon>Methanonatronarchaeia</taxon>
        <taxon>Methanonatronarchaeales</taxon>
        <taxon>Methanonatronarchaeaceae</taxon>
        <taxon>Candidatus Methanohalarchaeum</taxon>
    </lineage>
</organism>
<gene>
    <name evidence="1" type="ORF">BTN85_1307</name>
</gene>
<proteinExistence type="predicted"/>
<evidence type="ECO:0000313" key="2">
    <source>
        <dbReference type="Proteomes" id="UP000185744"/>
    </source>
</evidence>
<dbReference type="InParanoid" id="A0A1Q6DWQ9"/>
<keyword evidence="2" id="KW-1185">Reference proteome</keyword>
<dbReference type="AlphaFoldDB" id="A0A1Q6DWQ9"/>
<dbReference type="EMBL" id="MSDW01000001">
    <property type="protein sequence ID" value="OKY78804.1"/>
    <property type="molecule type" value="Genomic_DNA"/>
</dbReference>
<dbReference type="Proteomes" id="UP000185744">
    <property type="component" value="Unassembled WGS sequence"/>
</dbReference>
<sequence length="318" mass="36606">MSESSEFPDILQEIEDYIYEKVPKTKTGRMAHIGVLRKTDSYNIFTTEGSELNLASTSKKPESEEKIQRIVMFKRKQVASERRKGKEILRGLYKNNSDDIEKEEAFGNFNEDEDLCRLHDNLGGKCIDCKLYGFANAEEKDGSRHSRILTDSAFSVRGLNQREDITFNAQSEENESEASTALNSTAHTQPETFFPSIVTIRDFTWRELYWLIHLIESTTRYGAETSRTGYIDNQIVSIWFDTKETISNLELTKEVTKEIENNNGSLNDLSVQTVRKAMKETLPNSKVDIDDIKDDIKSRFESNEINFLEKLYGSQLRD</sequence>
<evidence type="ECO:0000313" key="1">
    <source>
        <dbReference type="EMBL" id="OKY78804.1"/>
    </source>
</evidence>
<reference evidence="1" key="1">
    <citation type="submission" date="2016-12" db="EMBL/GenBank/DDBJ databases">
        <title>Discovery of methanogenic haloarchaea.</title>
        <authorList>
            <person name="Sorokin D.Y."/>
            <person name="Makarova K.S."/>
            <person name="Abbas B."/>
            <person name="Ferrer M."/>
            <person name="Golyshin P.N."/>
        </authorList>
    </citation>
    <scope>NUCLEOTIDE SEQUENCE [LARGE SCALE GENOMIC DNA]</scope>
    <source>
        <strain evidence="1">HMET1</strain>
    </source>
</reference>
<protein>
    <submittedName>
        <fullName evidence="1">CRISPR-Cas system related protein, RAMP superfamily Cas7 group</fullName>
    </submittedName>
</protein>
<dbReference type="InterPro" id="IPR017574">
    <property type="entry name" value="CRISPR-assoc_prot_Cas7/Csc2"/>
</dbReference>
<name>A0A1Q6DWQ9_METT1</name>
<dbReference type="STRING" id="1903181.BTN85_1307"/>
<comment type="caution">
    <text evidence="1">The sequence shown here is derived from an EMBL/GenBank/DDBJ whole genome shotgun (WGS) entry which is preliminary data.</text>
</comment>
<dbReference type="NCBIfam" id="TIGR03157">
    <property type="entry name" value="cas_Csc2"/>
    <property type="match status" value="1"/>
</dbReference>
<accession>A0A1Q6DWQ9</accession>
<dbReference type="Pfam" id="PF18320">
    <property type="entry name" value="Csc2"/>
    <property type="match status" value="1"/>
</dbReference>